<feature type="region of interest" description="Disordered" evidence="1">
    <location>
        <begin position="1"/>
        <end position="25"/>
    </location>
</feature>
<evidence type="ECO:0000313" key="2">
    <source>
        <dbReference type="EMBL" id="RQO84284.1"/>
    </source>
</evidence>
<dbReference type="AlphaFoldDB" id="A0A3N7FVP9"/>
<accession>A0A3N7FVP9</accession>
<gene>
    <name evidence="2" type="ORF">POPTR_001G019850</name>
</gene>
<organism evidence="2 3">
    <name type="scientific">Populus trichocarpa</name>
    <name type="common">Western balsam poplar</name>
    <name type="synonym">Populus balsamifera subsp. trichocarpa</name>
    <dbReference type="NCBI Taxonomy" id="3694"/>
    <lineage>
        <taxon>Eukaryota</taxon>
        <taxon>Viridiplantae</taxon>
        <taxon>Streptophyta</taxon>
        <taxon>Embryophyta</taxon>
        <taxon>Tracheophyta</taxon>
        <taxon>Spermatophyta</taxon>
        <taxon>Magnoliopsida</taxon>
        <taxon>eudicotyledons</taxon>
        <taxon>Gunneridae</taxon>
        <taxon>Pentapetalae</taxon>
        <taxon>rosids</taxon>
        <taxon>fabids</taxon>
        <taxon>Malpighiales</taxon>
        <taxon>Salicaceae</taxon>
        <taxon>Saliceae</taxon>
        <taxon>Populus</taxon>
    </lineage>
</organism>
<sequence>MHHKPTISTTTAPPHDTKDHHNTTTIAAGPVATNYYHLSLALVFITTTNTTHLQPTIDIPIAPTTTNDSSKANHREQKIPPTLPGPDLP</sequence>
<keyword evidence="3" id="KW-1185">Reference proteome</keyword>
<proteinExistence type="predicted"/>
<evidence type="ECO:0000256" key="1">
    <source>
        <dbReference type="SAM" id="MobiDB-lite"/>
    </source>
</evidence>
<feature type="compositionally biased region" description="Polar residues" evidence="1">
    <location>
        <begin position="1"/>
        <end position="12"/>
    </location>
</feature>
<protein>
    <submittedName>
        <fullName evidence="2">Uncharacterized protein</fullName>
    </submittedName>
</protein>
<dbReference type="InParanoid" id="A0A3N7FVP9"/>
<dbReference type="EMBL" id="CM009290">
    <property type="protein sequence ID" value="RQO84284.1"/>
    <property type="molecule type" value="Genomic_DNA"/>
</dbReference>
<dbReference type="Proteomes" id="UP000006729">
    <property type="component" value="Chromosome 1"/>
</dbReference>
<feature type="region of interest" description="Disordered" evidence="1">
    <location>
        <begin position="58"/>
        <end position="89"/>
    </location>
</feature>
<evidence type="ECO:0000313" key="3">
    <source>
        <dbReference type="Proteomes" id="UP000006729"/>
    </source>
</evidence>
<name>A0A3N7FVP9_POPTR</name>
<reference evidence="2 3" key="1">
    <citation type="journal article" date="2006" name="Science">
        <title>The genome of black cottonwood, Populus trichocarpa (Torr. &amp; Gray).</title>
        <authorList>
            <person name="Tuskan G.A."/>
            <person name="Difazio S."/>
            <person name="Jansson S."/>
            <person name="Bohlmann J."/>
            <person name="Grigoriev I."/>
            <person name="Hellsten U."/>
            <person name="Putnam N."/>
            <person name="Ralph S."/>
            <person name="Rombauts S."/>
            <person name="Salamov A."/>
            <person name="Schein J."/>
            <person name="Sterck L."/>
            <person name="Aerts A."/>
            <person name="Bhalerao R.R."/>
            <person name="Bhalerao R.P."/>
            <person name="Blaudez D."/>
            <person name="Boerjan W."/>
            <person name="Brun A."/>
            <person name="Brunner A."/>
            <person name="Busov V."/>
            <person name="Campbell M."/>
            <person name="Carlson J."/>
            <person name="Chalot M."/>
            <person name="Chapman J."/>
            <person name="Chen G.L."/>
            <person name="Cooper D."/>
            <person name="Coutinho P.M."/>
            <person name="Couturier J."/>
            <person name="Covert S."/>
            <person name="Cronk Q."/>
            <person name="Cunningham R."/>
            <person name="Davis J."/>
            <person name="Degroeve S."/>
            <person name="Dejardin A."/>
            <person name="Depamphilis C."/>
            <person name="Detter J."/>
            <person name="Dirks B."/>
            <person name="Dubchak I."/>
            <person name="Duplessis S."/>
            <person name="Ehlting J."/>
            <person name="Ellis B."/>
            <person name="Gendler K."/>
            <person name="Goodstein D."/>
            <person name="Gribskov M."/>
            <person name="Grimwood J."/>
            <person name="Groover A."/>
            <person name="Gunter L."/>
            <person name="Hamberger B."/>
            <person name="Heinze B."/>
            <person name="Helariutta Y."/>
            <person name="Henrissat B."/>
            <person name="Holligan D."/>
            <person name="Holt R."/>
            <person name="Huang W."/>
            <person name="Islam-Faridi N."/>
            <person name="Jones S."/>
            <person name="Jones-Rhoades M."/>
            <person name="Jorgensen R."/>
            <person name="Joshi C."/>
            <person name="Kangasjarvi J."/>
            <person name="Karlsson J."/>
            <person name="Kelleher C."/>
            <person name="Kirkpatrick R."/>
            <person name="Kirst M."/>
            <person name="Kohler A."/>
            <person name="Kalluri U."/>
            <person name="Larimer F."/>
            <person name="Leebens-Mack J."/>
            <person name="Leple J.C."/>
            <person name="Locascio P."/>
            <person name="Lou Y."/>
            <person name="Lucas S."/>
            <person name="Martin F."/>
            <person name="Montanini B."/>
            <person name="Napoli C."/>
            <person name="Nelson D.R."/>
            <person name="Nelson C."/>
            <person name="Nieminen K."/>
            <person name="Nilsson O."/>
            <person name="Pereda V."/>
            <person name="Peter G."/>
            <person name="Philippe R."/>
            <person name="Pilate G."/>
            <person name="Poliakov A."/>
            <person name="Razumovskaya J."/>
            <person name="Richardson P."/>
            <person name="Rinaldi C."/>
            <person name="Ritland K."/>
            <person name="Rouze P."/>
            <person name="Ryaboy D."/>
            <person name="Schmutz J."/>
            <person name="Schrader J."/>
            <person name="Segerman B."/>
            <person name="Shin H."/>
            <person name="Siddiqui A."/>
            <person name="Sterky F."/>
            <person name="Terry A."/>
            <person name="Tsai C.J."/>
            <person name="Uberbacher E."/>
            <person name="Unneberg P."/>
            <person name="Vahala J."/>
            <person name="Wall K."/>
            <person name="Wessler S."/>
            <person name="Yang G."/>
            <person name="Yin T."/>
            <person name="Douglas C."/>
            <person name="Marra M."/>
            <person name="Sandberg G."/>
            <person name="Van de Peer Y."/>
            <person name="Rokhsar D."/>
        </authorList>
    </citation>
    <scope>NUCLEOTIDE SEQUENCE [LARGE SCALE GENOMIC DNA]</scope>
    <source>
        <strain evidence="3">cv. Nisqually</strain>
    </source>
</reference>